<evidence type="ECO:0000313" key="2">
    <source>
        <dbReference type="EMBL" id="CAB4215996.1"/>
    </source>
</evidence>
<evidence type="ECO:0000313" key="1">
    <source>
        <dbReference type="EMBL" id="CAB4183750.1"/>
    </source>
</evidence>
<organism evidence="3">
    <name type="scientific">uncultured Caudovirales phage</name>
    <dbReference type="NCBI Taxonomy" id="2100421"/>
    <lineage>
        <taxon>Viruses</taxon>
        <taxon>Duplodnaviria</taxon>
        <taxon>Heunggongvirae</taxon>
        <taxon>Uroviricota</taxon>
        <taxon>Caudoviricetes</taxon>
        <taxon>Peduoviridae</taxon>
        <taxon>Maltschvirus</taxon>
        <taxon>Maltschvirus maltsch</taxon>
    </lineage>
</organism>
<accession>A0A6J7XH18</accession>
<reference evidence="3" key="1">
    <citation type="submission" date="2020-05" db="EMBL/GenBank/DDBJ databases">
        <authorList>
            <person name="Chiriac C."/>
            <person name="Salcher M."/>
            <person name="Ghai R."/>
            <person name="Kavagutti S V."/>
        </authorList>
    </citation>
    <scope>NUCLEOTIDE SEQUENCE</scope>
</reference>
<sequence length="270" mass="31141">MNIISLGAGVQSSTMALMAAHGEITPMPDAAIFADTGWEPKAVYDWLVYLEPLLPFPVYRVMHKEGLKASQTVENLLFRGTAKEGKVNIEIPVYTRDRVTNAKGMINRICTADYKILPVAKKIKELIGHIPHKRLPTEPVANLWIGISKDKVQRMKPSRQKFYKHRWPLIEREFTRLHCLEWMKEKGYPQPPRSSCLICPFHSNQEWRRLSPEEFQEAVDFDEFIRDRGGMRGQIYLHKEAIPLKDVDLTDEHYGQAEMFNNECEGMCGV</sequence>
<dbReference type="EMBL" id="LR797056">
    <property type="protein sequence ID" value="CAB4183750.1"/>
    <property type="molecule type" value="Genomic_DNA"/>
</dbReference>
<proteinExistence type="predicted"/>
<protein>
    <submittedName>
        <fullName evidence="3">Uncharacterized protein</fullName>
    </submittedName>
</protein>
<dbReference type="EMBL" id="LR798410">
    <property type="protein sequence ID" value="CAB5230261.1"/>
    <property type="molecule type" value="Genomic_DNA"/>
</dbReference>
<gene>
    <name evidence="1" type="ORF">UFOVP1109_2</name>
    <name evidence="2" type="ORF">UFOVP1473_41</name>
    <name evidence="3" type="ORF">UFOVP1560_49</name>
</gene>
<name>A0A6J7XH18_9CAUD</name>
<evidence type="ECO:0000313" key="3">
    <source>
        <dbReference type="EMBL" id="CAB5230261.1"/>
    </source>
</evidence>
<dbReference type="EMBL" id="LR797433">
    <property type="protein sequence ID" value="CAB4215996.1"/>
    <property type="molecule type" value="Genomic_DNA"/>
</dbReference>